<dbReference type="EMBL" id="LHXP01000003">
    <property type="protein sequence ID" value="KXA93905.1"/>
    <property type="molecule type" value="Genomic_DNA"/>
</dbReference>
<name>A0A133UI97_9EURY</name>
<proteinExistence type="predicted"/>
<dbReference type="Proteomes" id="UP000070657">
    <property type="component" value="Unassembled WGS sequence"/>
</dbReference>
<sequence>MSNDRAKALRASFDDVLEAQGKLRKKLHELILETKPIQSYEEEEEFRKLLDKAAVGLERRPEVVVSMTGTATRTPPNDDKKIEMTFKAFQGKLSELIRATLLLSKTNITLFSDAKECRYADTRELLQGTITIDRFWEKILQTLESEVFPAARELVFQASPERMAKEKQQARSDW</sequence>
<keyword evidence="2" id="KW-1185">Reference proteome</keyword>
<evidence type="ECO:0000313" key="2">
    <source>
        <dbReference type="Proteomes" id="UP000070657"/>
    </source>
</evidence>
<gene>
    <name evidence="1" type="ORF">AKJ66_00410</name>
</gene>
<organism evidence="1 2">
    <name type="scientific">candidate division MSBL1 archaeon SCGC-AAA259E22</name>
    <dbReference type="NCBI Taxonomy" id="1698265"/>
    <lineage>
        <taxon>Archaea</taxon>
        <taxon>Methanobacteriati</taxon>
        <taxon>Methanobacteriota</taxon>
        <taxon>candidate division MSBL1</taxon>
    </lineage>
</organism>
<dbReference type="AlphaFoldDB" id="A0A133UI97"/>
<evidence type="ECO:0000313" key="1">
    <source>
        <dbReference type="EMBL" id="KXA93905.1"/>
    </source>
</evidence>
<reference evidence="1 2" key="1">
    <citation type="journal article" date="2016" name="Sci. Rep.">
        <title>Metabolic traits of an uncultured archaeal lineage -MSBL1- from brine pools of the Red Sea.</title>
        <authorList>
            <person name="Mwirichia R."/>
            <person name="Alam I."/>
            <person name="Rashid M."/>
            <person name="Vinu M."/>
            <person name="Ba-Alawi W."/>
            <person name="Anthony Kamau A."/>
            <person name="Kamanda Ngugi D."/>
            <person name="Goker M."/>
            <person name="Klenk H.P."/>
            <person name="Bajic V."/>
            <person name="Stingl U."/>
        </authorList>
    </citation>
    <scope>NUCLEOTIDE SEQUENCE [LARGE SCALE GENOMIC DNA]</scope>
    <source>
        <strain evidence="1">SCGC-AAA259E22</strain>
    </source>
</reference>
<protein>
    <submittedName>
        <fullName evidence="1">Uncharacterized protein</fullName>
    </submittedName>
</protein>
<accession>A0A133UI97</accession>
<comment type="caution">
    <text evidence="1">The sequence shown here is derived from an EMBL/GenBank/DDBJ whole genome shotgun (WGS) entry which is preliminary data.</text>
</comment>